<sequence length="331" mass="35755">MPIWSPVVFAMLGTMTSDAPAGLEVGTTSARSLVVGELERTYRVYVPQGWSRPAPAVFVFHGEGGTSETIQRYCRFDPIADEEGFVVVYPQGVGRNWDYGPDAPVVRSRGFGALYSRDATSEETDQRVDDVAMVRAVAEELGELGLIDLGRVFATGISSGAMFCHRLASEASDLVTAVAPVSGGMAEPVAERFSPEFPVSLMAIIGEDDPLMPVSGGPVAPLLPQDRGRVAPADATIARYLERDAIQGLPTVTVLPDSPEDDGTTTRVFSYPSGRGGALVWVYRIEGAGHNWPGRPLNYHVQMVGKASQDFDASLAIWDFFKRCPSRRVDR</sequence>
<evidence type="ECO:0000313" key="2">
    <source>
        <dbReference type="EMBL" id="RUL88570.1"/>
    </source>
</evidence>
<dbReference type="AlphaFoldDB" id="A0A432MMP8"/>
<dbReference type="Gene3D" id="3.40.50.1820">
    <property type="entry name" value="alpha/beta hydrolase"/>
    <property type="match status" value="1"/>
</dbReference>
<evidence type="ECO:0008006" key="4">
    <source>
        <dbReference type="Google" id="ProtNLM"/>
    </source>
</evidence>
<organism evidence="2 3">
    <name type="scientific">Tautonia sociabilis</name>
    <dbReference type="NCBI Taxonomy" id="2080755"/>
    <lineage>
        <taxon>Bacteria</taxon>
        <taxon>Pseudomonadati</taxon>
        <taxon>Planctomycetota</taxon>
        <taxon>Planctomycetia</taxon>
        <taxon>Isosphaerales</taxon>
        <taxon>Isosphaeraceae</taxon>
        <taxon>Tautonia</taxon>
    </lineage>
</organism>
<proteinExistence type="predicted"/>
<evidence type="ECO:0000256" key="1">
    <source>
        <dbReference type="ARBA" id="ARBA00022729"/>
    </source>
</evidence>
<dbReference type="InterPro" id="IPR050955">
    <property type="entry name" value="Plant_Biomass_Hydrol_Est"/>
</dbReference>
<accession>A0A432MMP8</accession>
<evidence type="ECO:0000313" key="3">
    <source>
        <dbReference type="Proteomes" id="UP000280296"/>
    </source>
</evidence>
<reference evidence="2 3" key="2">
    <citation type="submission" date="2019-01" db="EMBL/GenBank/DDBJ databases">
        <title>Tautonia sociabilis, a novel thermotolerant planctomycete of Isosphaeraceae family, isolated from a 4000 m deep subterranean habitat.</title>
        <authorList>
            <person name="Kovaleva O.L."/>
            <person name="Elcheninov A.G."/>
            <person name="Van Heerden E."/>
            <person name="Toshchakov S.V."/>
            <person name="Novikov A."/>
            <person name="Bonch-Osmolovskaya E.A."/>
            <person name="Kublanov I.V."/>
        </authorList>
    </citation>
    <scope>NUCLEOTIDE SEQUENCE [LARGE SCALE GENOMIC DNA]</scope>
    <source>
        <strain evidence="2 3">GM2012</strain>
    </source>
</reference>
<dbReference type="PANTHER" id="PTHR43037">
    <property type="entry name" value="UNNAMED PRODUCT-RELATED"/>
    <property type="match status" value="1"/>
</dbReference>
<comment type="caution">
    <text evidence="2">The sequence shown here is derived from an EMBL/GenBank/DDBJ whole genome shotgun (WGS) entry which is preliminary data.</text>
</comment>
<dbReference type="Proteomes" id="UP000280296">
    <property type="component" value="Unassembled WGS sequence"/>
</dbReference>
<reference evidence="2 3" key="1">
    <citation type="submission" date="2018-12" db="EMBL/GenBank/DDBJ databases">
        <authorList>
            <person name="Toschakov S.V."/>
        </authorList>
    </citation>
    <scope>NUCLEOTIDE SEQUENCE [LARGE SCALE GENOMIC DNA]</scope>
    <source>
        <strain evidence="2 3">GM2012</strain>
    </source>
</reference>
<dbReference type="EMBL" id="RYZH01000009">
    <property type="protein sequence ID" value="RUL88570.1"/>
    <property type="molecule type" value="Genomic_DNA"/>
</dbReference>
<gene>
    <name evidence="2" type="ORF">TsocGM_06515</name>
</gene>
<dbReference type="RefSeq" id="WP_126724496.1">
    <property type="nucleotide sequence ID" value="NZ_RYZH01000009.1"/>
</dbReference>
<name>A0A432MMP8_9BACT</name>
<dbReference type="PANTHER" id="PTHR43037:SF1">
    <property type="entry name" value="BLL1128 PROTEIN"/>
    <property type="match status" value="1"/>
</dbReference>
<protein>
    <recommendedName>
        <fullName evidence="4">Polyhydroxybutyrate depolymerase</fullName>
    </recommendedName>
</protein>
<dbReference type="SUPFAM" id="SSF53474">
    <property type="entry name" value="alpha/beta-Hydrolases"/>
    <property type="match status" value="1"/>
</dbReference>
<dbReference type="OrthoDB" id="9764953at2"/>
<keyword evidence="3" id="KW-1185">Reference proteome</keyword>
<keyword evidence="1" id="KW-0732">Signal</keyword>
<dbReference type="InterPro" id="IPR029058">
    <property type="entry name" value="AB_hydrolase_fold"/>
</dbReference>